<gene>
    <name evidence="10" type="ORF">FHX44_118030</name>
</gene>
<keyword evidence="5 8" id="KW-1133">Transmembrane helix</keyword>
<evidence type="ECO:0000256" key="6">
    <source>
        <dbReference type="ARBA" id="ARBA00023136"/>
    </source>
</evidence>
<comment type="subcellular location">
    <subcellularLocation>
        <location evidence="1">Cell membrane</location>
        <topology evidence="1">Multi-pass membrane protein</topology>
    </subcellularLocation>
</comment>
<feature type="transmembrane region" description="Helical" evidence="8">
    <location>
        <begin position="122"/>
        <end position="140"/>
    </location>
</feature>
<feature type="transmembrane region" description="Helical" evidence="8">
    <location>
        <begin position="322"/>
        <end position="342"/>
    </location>
</feature>
<feature type="transmembrane region" description="Helical" evidence="8">
    <location>
        <begin position="63"/>
        <end position="83"/>
    </location>
</feature>
<keyword evidence="6 8" id="KW-0472">Membrane</keyword>
<dbReference type="AlphaFoldDB" id="A0A561T4Q1"/>
<dbReference type="PANTHER" id="PTHR43045:SF4">
    <property type="entry name" value="TRANSPORTER YDFJ-RELATED"/>
    <property type="match status" value="1"/>
</dbReference>
<dbReference type="OrthoDB" id="8953821at2"/>
<feature type="region of interest" description="Disordered" evidence="7">
    <location>
        <begin position="446"/>
        <end position="476"/>
    </location>
</feature>
<feature type="transmembrane region" description="Helical" evidence="8">
    <location>
        <begin position="256"/>
        <end position="278"/>
    </location>
</feature>
<dbReference type="Gene3D" id="1.20.1250.20">
    <property type="entry name" value="MFS general substrate transporter like domains"/>
    <property type="match status" value="1"/>
</dbReference>
<evidence type="ECO:0000256" key="1">
    <source>
        <dbReference type="ARBA" id="ARBA00004651"/>
    </source>
</evidence>
<feature type="transmembrane region" description="Helical" evidence="8">
    <location>
        <begin position="95"/>
        <end position="116"/>
    </location>
</feature>
<evidence type="ECO:0000313" key="11">
    <source>
        <dbReference type="Proteomes" id="UP000321261"/>
    </source>
</evidence>
<feature type="transmembrane region" description="Helical" evidence="8">
    <location>
        <begin position="414"/>
        <end position="436"/>
    </location>
</feature>
<dbReference type="SUPFAM" id="SSF103473">
    <property type="entry name" value="MFS general substrate transporter"/>
    <property type="match status" value="1"/>
</dbReference>
<feature type="transmembrane region" description="Helical" evidence="8">
    <location>
        <begin position="200"/>
        <end position="220"/>
    </location>
</feature>
<dbReference type="InterPro" id="IPR020846">
    <property type="entry name" value="MFS_dom"/>
</dbReference>
<dbReference type="RefSeq" id="WP_147260472.1">
    <property type="nucleotide sequence ID" value="NZ_VIWU01000001.1"/>
</dbReference>
<dbReference type="Proteomes" id="UP000321261">
    <property type="component" value="Unassembled WGS sequence"/>
</dbReference>
<keyword evidence="3" id="KW-1003">Cell membrane</keyword>
<evidence type="ECO:0000256" key="8">
    <source>
        <dbReference type="SAM" id="Phobius"/>
    </source>
</evidence>
<evidence type="ECO:0000256" key="5">
    <source>
        <dbReference type="ARBA" id="ARBA00022989"/>
    </source>
</evidence>
<sequence>MCESPSAPTGAPDPAFRTQRKRAILSAWAGFAVDSYSIYIVSTVLLPALVYFQGDMSAEAKSIFAGLTLAATLLGRPLGGVIFGHYADRLGRRRIGSITIFGFGAISLLIACLPGAELIGAIPAMSLLLALRFVEGIFLGGEYTAATPMALEYAPPHRRGLIGALIQCSASGGPLLVAVAMALTLLVAPTGGPDSPYVQWGWRLPFVLGFVLSFLVAWFLRRKVEESEIQKEAVAEAGDRVGSPLRQVLKGASGRAFVQAYVIMTGVFFVVNLTGSVLNQFLLGNEGFTATDLANTQLVVSLAMGSYIFFGWLSDHIGRKRALYIATSLSLALYPVVISLVGSGTVRGWLNLTLLALAAHVLTVAPLGVLPAYINERFATTVRSTGWGVAYSTAVIIPSFFSYYMIWLSALVPFAWTAGVLAAFGAVLILVATAFGPETRGIDLRKAGEDADREEAAHEGAAPRPLGAESSVASSS</sequence>
<keyword evidence="2" id="KW-0813">Transport</keyword>
<dbReference type="GO" id="GO:0005886">
    <property type="term" value="C:plasma membrane"/>
    <property type="evidence" value="ECO:0007669"/>
    <property type="project" value="UniProtKB-SubCell"/>
</dbReference>
<comment type="caution">
    <text evidence="10">The sequence shown here is derived from an EMBL/GenBank/DDBJ whole genome shotgun (WGS) entry which is preliminary data.</text>
</comment>
<accession>A0A561T4Q1</accession>
<organism evidence="10 11">
    <name type="scientific">Pseudonocardia hierapolitana</name>
    <dbReference type="NCBI Taxonomy" id="1128676"/>
    <lineage>
        <taxon>Bacteria</taxon>
        <taxon>Bacillati</taxon>
        <taxon>Actinomycetota</taxon>
        <taxon>Actinomycetes</taxon>
        <taxon>Pseudonocardiales</taxon>
        <taxon>Pseudonocardiaceae</taxon>
        <taxon>Pseudonocardia</taxon>
    </lineage>
</organism>
<evidence type="ECO:0000256" key="7">
    <source>
        <dbReference type="SAM" id="MobiDB-lite"/>
    </source>
</evidence>
<feature type="transmembrane region" description="Helical" evidence="8">
    <location>
        <begin position="298"/>
        <end position="315"/>
    </location>
</feature>
<evidence type="ECO:0000313" key="10">
    <source>
        <dbReference type="EMBL" id="TWF82085.1"/>
    </source>
</evidence>
<feature type="compositionally biased region" description="Basic and acidic residues" evidence="7">
    <location>
        <begin position="446"/>
        <end position="458"/>
    </location>
</feature>
<evidence type="ECO:0000256" key="2">
    <source>
        <dbReference type="ARBA" id="ARBA00022448"/>
    </source>
</evidence>
<dbReference type="PROSITE" id="PS50850">
    <property type="entry name" value="MFS"/>
    <property type="match status" value="1"/>
</dbReference>
<keyword evidence="4 8" id="KW-0812">Transmembrane</keyword>
<proteinExistence type="predicted"/>
<name>A0A561T4Q1_9PSEU</name>
<feature type="transmembrane region" description="Helical" evidence="8">
    <location>
        <begin position="348"/>
        <end position="374"/>
    </location>
</feature>
<feature type="transmembrane region" description="Helical" evidence="8">
    <location>
        <begin position="27"/>
        <end position="51"/>
    </location>
</feature>
<evidence type="ECO:0000259" key="9">
    <source>
        <dbReference type="PROSITE" id="PS50850"/>
    </source>
</evidence>
<dbReference type="EMBL" id="VIWU01000001">
    <property type="protein sequence ID" value="TWF82085.1"/>
    <property type="molecule type" value="Genomic_DNA"/>
</dbReference>
<dbReference type="PANTHER" id="PTHR43045">
    <property type="entry name" value="SHIKIMATE TRANSPORTER"/>
    <property type="match status" value="1"/>
</dbReference>
<evidence type="ECO:0000256" key="3">
    <source>
        <dbReference type="ARBA" id="ARBA00022475"/>
    </source>
</evidence>
<evidence type="ECO:0000256" key="4">
    <source>
        <dbReference type="ARBA" id="ARBA00022692"/>
    </source>
</evidence>
<keyword evidence="11" id="KW-1185">Reference proteome</keyword>
<dbReference type="GO" id="GO:0022857">
    <property type="term" value="F:transmembrane transporter activity"/>
    <property type="evidence" value="ECO:0007669"/>
    <property type="project" value="InterPro"/>
</dbReference>
<dbReference type="InterPro" id="IPR011701">
    <property type="entry name" value="MFS"/>
</dbReference>
<feature type="domain" description="Major facilitator superfamily (MFS) profile" evidence="9">
    <location>
        <begin position="23"/>
        <end position="440"/>
    </location>
</feature>
<feature type="transmembrane region" description="Helical" evidence="8">
    <location>
        <begin position="386"/>
        <end position="408"/>
    </location>
</feature>
<protein>
    <submittedName>
        <fullName evidence="10">Nitrate/nitrite transporter NarK</fullName>
    </submittedName>
</protein>
<feature type="transmembrane region" description="Helical" evidence="8">
    <location>
        <begin position="161"/>
        <end position="188"/>
    </location>
</feature>
<reference evidence="10 11" key="1">
    <citation type="submission" date="2019-06" db="EMBL/GenBank/DDBJ databases">
        <title>Sequencing the genomes of 1000 actinobacteria strains.</title>
        <authorList>
            <person name="Klenk H.-P."/>
        </authorList>
    </citation>
    <scope>NUCLEOTIDE SEQUENCE [LARGE SCALE GENOMIC DNA]</scope>
    <source>
        <strain evidence="10 11">DSM 45671</strain>
    </source>
</reference>
<dbReference type="Pfam" id="PF07690">
    <property type="entry name" value="MFS_1"/>
    <property type="match status" value="1"/>
</dbReference>
<dbReference type="InterPro" id="IPR036259">
    <property type="entry name" value="MFS_trans_sf"/>
</dbReference>